<accession>A0ABW0ZKT8</accession>
<dbReference type="InterPro" id="IPR043133">
    <property type="entry name" value="GTP-CH-I_C/QueF"/>
</dbReference>
<dbReference type="PANTHER" id="PTHR11109">
    <property type="entry name" value="GTP CYCLOHYDROLASE I"/>
    <property type="match status" value="1"/>
</dbReference>
<evidence type="ECO:0000313" key="7">
    <source>
        <dbReference type="EMBL" id="MFC5730997.1"/>
    </source>
</evidence>
<dbReference type="InterPro" id="IPR020602">
    <property type="entry name" value="GTP_CycHdrlase_I_dom"/>
</dbReference>
<dbReference type="EMBL" id="JBHSNS010000012">
    <property type="protein sequence ID" value="MFC5730997.1"/>
    <property type="molecule type" value="Genomic_DNA"/>
</dbReference>
<proteinExistence type="inferred from homology"/>
<dbReference type="Proteomes" id="UP001596072">
    <property type="component" value="Unassembled WGS sequence"/>
</dbReference>
<comment type="catalytic activity">
    <reaction evidence="1 5">
        <text>GTP + H2O = 7,8-dihydroneopterin 3'-triphosphate + formate + H(+)</text>
        <dbReference type="Rhea" id="RHEA:17473"/>
        <dbReference type="ChEBI" id="CHEBI:15377"/>
        <dbReference type="ChEBI" id="CHEBI:15378"/>
        <dbReference type="ChEBI" id="CHEBI:15740"/>
        <dbReference type="ChEBI" id="CHEBI:37565"/>
        <dbReference type="ChEBI" id="CHEBI:58462"/>
        <dbReference type="EC" id="3.5.4.16"/>
    </reaction>
</comment>
<keyword evidence="3 5" id="KW-0554">One-carbon metabolism</keyword>
<evidence type="ECO:0000256" key="4">
    <source>
        <dbReference type="ARBA" id="ARBA00022801"/>
    </source>
</evidence>
<comment type="pathway">
    <text evidence="2 5">Cofactor biosynthesis; 7,8-dihydroneopterin triphosphate biosynthesis; 7,8-dihydroneopterin triphosphate from GTP: step 1/1.</text>
</comment>
<dbReference type="NCBIfam" id="NF006826">
    <property type="entry name" value="PRK09347.1-3"/>
    <property type="match status" value="1"/>
</dbReference>
<dbReference type="HAMAP" id="MF_00223">
    <property type="entry name" value="FolE"/>
    <property type="match status" value="1"/>
</dbReference>
<gene>
    <name evidence="5 7" type="primary">folE</name>
    <name evidence="7" type="ORF">ACFPQB_18920</name>
</gene>
<comment type="caution">
    <text evidence="7">The sequence shown here is derived from an EMBL/GenBank/DDBJ whole genome shotgun (WGS) entry which is preliminary data.</text>
</comment>
<evidence type="ECO:0000313" key="8">
    <source>
        <dbReference type="Proteomes" id="UP001596072"/>
    </source>
</evidence>
<protein>
    <recommendedName>
        <fullName evidence="5">GTP cyclohydrolase 1</fullName>
        <ecNumber evidence="5">3.5.4.16</ecNumber>
    </recommendedName>
    <alternativeName>
        <fullName evidence="5">GTP cyclohydrolase I</fullName>
        <shortName evidence="5">GTP-CH-I</shortName>
    </alternativeName>
</protein>
<comment type="similarity">
    <text evidence="5">Belongs to the GTP cyclohydrolase I family.</text>
</comment>
<feature type="binding site" evidence="5">
    <location>
        <position position="140"/>
    </location>
    <ligand>
        <name>Zn(2+)</name>
        <dbReference type="ChEBI" id="CHEBI:29105"/>
    </ligand>
</feature>
<sequence length="249" mass="26486">MTRFPIPDASQDRVTVERSRMCCDTRPEAMHAENCLSWPAPGVYRADQMTHGHVARTTGDDIATAEAGAAALLRLMGRDAASDTGVTTTPARFVKAMLEMGTSSTDPADILGVTFDGVSYPSDQMVAVGPVPFVSVCEHHLLPFPGSAWIAYVPVGGRVVGLSKLPRLLDHFAAAPQVQERLTSQVTDAIMSLLAPAGAACLIRATHGCMSHRGVRKPGANMVTSVLRGVFKDDPTTRAEFLALTRGES</sequence>
<keyword evidence="5" id="KW-0862">Zinc</keyword>
<dbReference type="GO" id="GO:0003934">
    <property type="term" value="F:GTP cyclohydrolase I activity"/>
    <property type="evidence" value="ECO:0007669"/>
    <property type="project" value="UniProtKB-EC"/>
</dbReference>
<keyword evidence="5" id="KW-0547">Nucleotide-binding</keyword>
<dbReference type="PANTHER" id="PTHR11109:SF7">
    <property type="entry name" value="GTP CYCLOHYDROLASE 1"/>
    <property type="match status" value="1"/>
</dbReference>
<reference evidence="8" key="1">
    <citation type="journal article" date="2019" name="Int. J. Syst. Evol. Microbiol.">
        <title>The Global Catalogue of Microorganisms (GCM) 10K type strain sequencing project: providing services to taxonomists for standard genome sequencing and annotation.</title>
        <authorList>
            <consortium name="The Broad Institute Genomics Platform"/>
            <consortium name="The Broad Institute Genome Sequencing Center for Infectious Disease"/>
            <person name="Wu L."/>
            <person name="Ma J."/>
        </authorList>
    </citation>
    <scope>NUCLEOTIDE SEQUENCE [LARGE SCALE GENOMIC DNA]</scope>
    <source>
        <strain evidence="8">YIM 94188</strain>
    </source>
</reference>
<dbReference type="Gene3D" id="3.30.1130.10">
    <property type="match status" value="1"/>
</dbReference>
<feature type="binding site" evidence="5">
    <location>
        <position position="209"/>
    </location>
    <ligand>
        <name>Zn(2+)</name>
        <dbReference type="ChEBI" id="CHEBI:29105"/>
    </ligand>
</feature>
<evidence type="ECO:0000256" key="1">
    <source>
        <dbReference type="ARBA" id="ARBA00001052"/>
    </source>
</evidence>
<evidence type="ECO:0000256" key="3">
    <source>
        <dbReference type="ARBA" id="ARBA00022563"/>
    </source>
</evidence>
<name>A0ABW0ZKT8_9ACTN</name>
<dbReference type="SUPFAM" id="SSF55620">
    <property type="entry name" value="Tetrahydrobiopterin biosynthesis enzymes-like"/>
    <property type="match status" value="1"/>
</dbReference>
<dbReference type="RefSeq" id="WP_136431813.1">
    <property type="nucleotide sequence ID" value="NZ_JBHSNS010000012.1"/>
</dbReference>
<keyword evidence="5" id="KW-0479">Metal-binding</keyword>
<evidence type="ECO:0000259" key="6">
    <source>
        <dbReference type="Pfam" id="PF01227"/>
    </source>
</evidence>
<keyword evidence="5" id="KW-0342">GTP-binding</keyword>
<dbReference type="InterPro" id="IPR001474">
    <property type="entry name" value="GTP_CycHdrlase_I"/>
</dbReference>
<dbReference type="Pfam" id="PF01227">
    <property type="entry name" value="GTP_cyclohydroI"/>
    <property type="match status" value="1"/>
</dbReference>
<feature type="domain" description="GTP cyclohydrolase I" evidence="6">
    <location>
        <begin position="67"/>
        <end position="245"/>
    </location>
</feature>
<organism evidence="7 8">
    <name type="scientific">Nocardioides vastitatis</name>
    <dbReference type="NCBI Taxonomy" id="2568655"/>
    <lineage>
        <taxon>Bacteria</taxon>
        <taxon>Bacillati</taxon>
        <taxon>Actinomycetota</taxon>
        <taxon>Actinomycetes</taxon>
        <taxon>Propionibacteriales</taxon>
        <taxon>Nocardioidaceae</taxon>
        <taxon>Nocardioides</taxon>
    </lineage>
</organism>
<evidence type="ECO:0000256" key="5">
    <source>
        <dbReference type="HAMAP-Rule" id="MF_00223"/>
    </source>
</evidence>
<comment type="subunit">
    <text evidence="5">Homopolymer.</text>
</comment>
<keyword evidence="8" id="KW-1185">Reference proteome</keyword>
<feature type="binding site" evidence="5">
    <location>
        <position position="137"/>
    </location>
    <ligand>
        <name>Zn(2+)</name>
        <dbReference type="ChEBI" id="CHEBI:29105"/>
    </ligand>
</feature>
<evidence type="ECO:0000256" key="2">
    <source>
        <dbReference type="ARBA" id="ARBA00005080"/>
    </source>
</evidence>
<dbReference type="EC" id="3.5.4.16" evidence="5"/>
<keyword evidence="4 5" id="KW-0378">Hydrolase</keyword>